<proteinExistence type="predicted"/>
<evidence type="ECO:0000256" key="1">
    <source>
        <dbReference type="SAM" id="MobiDB-lite"/>
    </source>
</evidence>
<dbReference type="PATRIC" id="fig|927665.4.peg.5069"/>
<protein>
    <submittedName>
        <fullName evidence="2">Uncharacterized protein</fullName>
    </submittedName>
</protein>
<dbReference type="STRING" id="927665.HMPREF1535_04942"/>
<feature type="region of interest" description="Disordered" evidence="1">
    <location>
        <begin position="235"/>
        <end position="264"/>
    </location>
</feature>
<organism evidence="2 3">
    <name type="scientific">Parabacteroides goldsteinii DSM 19448 = WAL 12034</name>
    <dbReference type="NCBI Taxonomy" id="927665"/>
    <lineage>
        <taxon>Bacteria</taxon>
        <taxon>Pseudomonadati</taxon>
        <taxon>Bacteroidota</taxon>
        <taxon>Bacteroidia</taxon>
        <taxon>Bacteroidales</taxon>
        <taxon>Tannerellaceae</taxon>
        <taxon>Parabacteroides</taxon>
    </lineage>
</organism>
<dbReference type="HOGENOM" id="CLU_063447_2_0_10"/>
<dbReference type="Proteomes" id="UP000033047">
    <property type="component" value="Unassembled WGS sequence"/>
</dbReference>
<dbReference type="AlphaFoldDB" id="A0A0F5IJJ6"/>
<name>A0A0F5IJJ6_9BACT</name>
<feature type="compositionally biased region" description="Low complexity" evidence="1">
    <location>
        <begin position="243"/>
        <end position="253"/>
    </location>
</feature>
<dbReference type="InterPro" id="IPR046228">
    <property type="entry name" value="DUF6261"/>
</dbReference>
<evidence type="ECO:0000313" key="3">
    <source>
        <dbReference type="Proteomes" id="UP000033047"/>
    </source>
</evidence>
<evidence type="ECO:0000313" key="2">
    <source>
        <dbReference type="EMBL" id="KKB45658.1"/>
    </source>
</evidence>
<dbReference type="EMBL" id="AQHV01000028">
    <property type="protein sequence ID" value="KKB45658.1"/>
    <property type="molecule type" value="Genomic_DNA"/>
</dbReference>
<dbReference type="Pfam" id="PF19775">
    <property type="entry name" value="DUF6261"/>
    <property type="match status" value="1"/>
</dbReference>
<comment type="caution">
    <text evidence="2">The sequence shown here is derived from an EMBL/GenBank/DDBJ whole genome shotgun (WGS) entry which is preliminary data.</text>
</comment>
<reference evidence="2 3" key="1">
    <citation type="submission" date="2013-04" db="EMBL/GenBank/DDBJ databases">
        <title>The Genome Sequence of Parabacteroides goldsteinii DSM 19448.</title>
        <authorList>
            <consortium name="The Broad Institute Genomics Platform"/>
            <person name="Earl A."/>
            <person name="Ward D."/>
            <person name="Feldgarden M."/>
            <person name="Gevers D."/>
            <person name="Martens E."/>
            <person name="Sakamoto M."/>
            <person name="Benno Y."/>
            <person name="Song Y."/>
            <person name="Liu C."/>
            <person name="Lee J."/>
            <person name="Bolanos M."/>
            <person name="Vaisanen M.L."/>
            <person name="Finegold S.M."/>
            <person name="Walker B."/>
            <person name="Young S."/>
            <person name="Zeng Q."/>
            <person name="Gargeya S."/>
            <person name="Fitzgerald M."/>
            <person name="Haas B."/>
            <person name="Abouelleil A."/>
            <person name="Allen A.W."/>
            <person name="Alvarado L."/>
            <person name="Arachchi H.M."/>
            <person name="Berlin A.M."/>
            <person name="Chapman S.B."/>
            <person name="Gainer-Dewar J."/>
            <person name="Goldberg J."/>
            <person name="Griggs A."/>
            <person name="Gujja S."/>
            <person name="Hansen M."/>
            <person name="Howarth C."/>
            <person name="Imamovic A."/>
            <person name="Ireland A."/>
            <person name="Larimer J."/>
            <person name="McCowan C."/>
            <person name="Murphy C."/>
            <person name="Pearson M."/>
            <person name="Poon T.W."/>
            <person name="Priest M."/>
            <person name="Roberts A."/>
            <person name="Saif S."/>
            <person name="Shea T."/>
            <person name="Sisk P."/>
            <person name="Sykes S."/>
            <person name="Wortman J."/>
            <person name="Nusbaum C."/>
            <person name="Birren B."/>
        </authorList>
    </citation>
    <scope>NUCLEOTIDE SEQUENCE [LARGE SCALE GENOMIC DNA]</scope>
    <source>
        <strain evidence="2 3">DSM 19448</strain>
    </source>
</reference>
<accession>A0A0F5IJJ6</accession>
<dbReference type="GeneID" id="69979069"/>
<dbReference type="RefSeq" id="WP_046147849.1">
    <property type="nucleotide sequence ID" value="NZ_KQ033914.1"/>
</dbReference>
<gene>
    <name evidence="2" type="ORF">HMPREF1535_04942</name>
</gene>
<sequence length="264" mass="29160">MTKIQTFGTKTRLKNNESLTFGREIETAIEAKGDDTLEITDIFPDYKAKLQAFDDSIVNVAKSSITEQMTTGNKQRGNLHVAILIEIRNGLRHFDQDKRDGALRLSVLADTFTGAQRRSFDDQTSFINNFLQELASDKYKADATLLGLDGWIAELKKANDLCAELTSKRSKEHSEKSGKGSTEMTRPIYEKAYNALVEKLNALALVKGDDKYAELFAWWNARIDHYRVVISDSLGAGKGGKTSTGTTRPPSSGGSSGGDRPEIE</sequence>